<evidence type="ECO:0000313" key="1">
    <source>
        <dbReference type="EMBL" id="CAA4168117.1"/>
    </source>
</evidence>
<dbReference type="Proteomes" id="UP000459702">
    <property type="component" value="Unassembled WGS sequence"/>
</dbReference>
<evidence type="ECO:0000313" key="4">
    <source>
        <dbReference type="EMBL" id="CAA4707162.1"/>
    </source>
</evidence>
<dbReference type="EMBL" id="CACURZ010000022">
    <property type="protein sequence ID" value="CAA6391502.1"/>
    <property type="molecule type" value="Genomic_DNA"/>
</dbReference>
<evidence type="ECO:0000313" key="13">
    <source>
        <dbReference type="Proteomes" id="UP000459586"/>
    </source>
</evidence>
<sequence>MKTTEFKEKLKEINLYLVEENVIYPYYSSGRKEQLYITNEDENEVYGVVSKTDVFKFSTNYIDFDDLSIDKKNLLTEALLSYSKTPIEERKEEKKYYLILGCLPKYKGYLNLSTRPTNKHNRGEIFFGCKNSNTYQIEFTQSEIDQFSYLIQNLITTGNLIKVEVQAHNKALTKGYEDNE</sequence>
<dbReference type="Proteomes" id="UP000442696">
    <property type="component" value="Unassembled WGS sequence"/>
</dbReference>
<dbReference type="Proteomes" id="UP000442782">
    <property type="component" value="Unassembled WGS sequence"/>
</dbReference>
<dbReference type="Proteomes" id="UP000443506">
    <property type="component" value="Unassembled WGS sequence"/>
</dbReference>
<evidence type="ECO:0000313" key="15">
    <source>
        <dbReference type="Proteomes" id="UP000505390"/>
    </source>
</evidence>
<gene>
    <name evidence="2" type="ORF">SAMEA1029512_02749</name>
    <name evidence="1" type="ORF">SAMEA1029528_02734</name>
    <name evidence="3" type="ORF">SAMEA2078260_02667</name>
    <name evidence="5" type="ORF">SAMEA2078588_02677</name>
    <name evidence="6" type="ORF">SAMEA2080344_02667</name>
    <name evidence="4" type="ORF">SAMEA2081063_02712</name>
    <name evidence="7" type="ORF">SAMEA4008575_02794</name>
    <name evidence="8" type="ORF">SAMEA70146418_02842</name>
</gene>
<evidence type="ECO:0000313" key="14">
    <source>
        <dbReference type="Proteomes" id="UP000459702"/>
    </source>
</evidence>
<reference evidence="15 16" key="1">
    <citation type="submission" date="2020-06" db="EMBL/GenBank/DDBJ databases">
        <authorList>
            <consortium name="Pathogen Informatics"/>
        </authorList>
    </citation>
    <scope>NUCLEOTIDE SEQUENCE [LARGE SCALE GENOMIC DNA]</scope>
    <source>
        <strain evidence="8 16">MOS105</strain>
        <strain evidence="1 12">S040_N01_C01</strain>
        <strain evidence="2 10">S087_N01_C01</strain>
        <strain evidence="7 15">SG160</strain>
        <strain evidence="5 14">T012_N10_C04</strain>
        <strain evidence="3 9">T012_N16_C08</strain>
        <strain evidence="4 11">T065_N03_C06</strain>
        <strain evidence="6 13">T197_A02_C01</strain>
    </source>
</reference>
<evidence type="ECO:0000313" key="11">
    <source>
        <dbReference type="Proteomes" id="UP000443506"/>
    </source>
</evidence>
<evidence type="ECO:0000313" key="7">
    <source>
        <dbReference type="EMBL" id="CAC5811494.1"/>
    </source>
</evidence>
<organism evidence="8 16">
    <name type="scientific">Staphylococcus aureus</name>
    <dbReference type="NCBI Taxonomy" id="1280"/>
    <lineage>
        <taxon>Bacteria</taxon>
        <taxon>Bacillati</taxon>
        <taxon>Bacillota</taxon>
        <taxon>Bacilli</taxon>
        <taxon>Bacillales</taxon>
        <taxon>Staphylococcaceae</taxon>
        <taxon>Staphylococcus</taxon>
    </lineage>
</organism>
<dbReference type="Proteomes" id="UP000507112">
    <property type="component" value="Unassembled WGS sequence"/>
</dbReference>
<dbReference type="Proteomes" id="UP000505390">
    <property type="component" value="Unassembled WGS sequence"/>
</dbReference>
<dbReference type="Proteomes" id="UP000443708">
    <property type="component" value="Unassembled WGS sequence"/>
</dbReference>
<accession>A0A2I7Y932</accession>
<dbReference type="AlphaFoldDB" id="A0A2I7Y932"/>
<dbReference type="EMBL" id="CACUNS010000024">
    <property type="protein sequence ID" value="CAA6128668.1"/>
    <property type="molecule type" value="Genomic_DNA"/>
</dbReference>
<proteinExistence type="predicted"/>
<dbReference type="EMBL" id="CACTOE010000031">
    <property type="protein sequence ID" value="CAA4168675.1"/>
    <property type="molecule type" value="Genomic_DNA"/>
</dbReference>
<dbReference type="Proteomes" id="UP000459586">
    <property type="component" value="Unassembled WGS sequence"/>
</dbReference>
<evidence type="ECO:0000313" key="8">
    <source>
        <dbReference type="EMBL" id="CAC8238780.1"/>
    </source>
</evidence>
<dbReference type="EMBL" id="CACTPI010000021">
    <property type="protein sequence ID" value="CAA4168117.1"/>
    <property type="molecule type" value="Genomic_DNA"/>
</dbReference>
<dbReference type="RefSeq" id="WP_000858632.1">
    <property type="nucleotide sequence ID" value="NZ_AP025249.1"/>
</dbReference>
<evidence type="ECO:0000313" key="2">
    <source>
        <dbReference type="EMBL" id="CAA4168675.1"/>
    </source>
</evidence>
<evidence type="ECO:0000313" key="10">
    <source>
        <dbReference type="Proteomes" id="UP000442782"/>
    </source>
</evidence>
<evidence type="ECO:0000313" key="3">
    <source>
        <dbReference type="EMBL" id="CAA4399297.1"/>
    </source>
</evidence>
<dbReference type="EMBL" id="CACTWD010000024">
    <property type="protein sequence ID" value="CAA4707162.1"/>
    <property type="molecule type" value="Genomic_DNA"/>
</dbReference>
<evidence type="ECO:0000313" key="9">
    <source>
        <dbReference type="Proteomes" id="UP000442696"/>
    </source>
</evidence>
<evidence type="ECO:0000313" key="12">
    <source>
        <dbReference type="Proteomes" id="UP000443708"/>
    </source>
</evidence>
<name>A0A2I7Y932_STAAU</name>
<evidence type="ECO:0000313" key="16">
    <source>
        <dbReference type="Proteomes" id="UP000507112"/>
    </source>
</evidence>
<evidence type="ECO:0000313" key="5">
    <source>
        <dbReference type="EMBL" id="CAA6128668.1"/>
    </source>
</evidence>
<comment type="caution">
    <text evidence="8">The sequence shown here is derived from an EMBL/GenBank/DDBJ whole genome shotgun (WGS) entry which is preliminary data.</text>
</comment>
<dbReference type="EMBL" id="CACTQT010000023">
    <property type="protein sequence ID" value="CAA4399297.1"/>
    <property type="molecule type" value="Genomic_DNA"/>
</dbReference>
<protein>
    <submittedName>
        <fullName evidence="8">Phage protein</fullName>
    </submittedName>
</protein>
<dbReference type="EMBL" id="CAIIGD010000018">
    <property type="protein sequence ID" value="CAC8238780.1"/>
    <property type="molecule type" value="Genomic_DNA"/>
</dbReference>
<dbReference type="EMBL" id="CAIGXB010000017">
    <property type="protein sequence ID" value="CAC5811494.1"/>
    <property type="molecule type" value="Genomic_DNA"/>
</dbReference>
<evidence type="ECO:0000313" key="6">
    <source>
        <dbReference type="EMBL" id="CAA6391502.1"/>
    </source>
</evidence>